<dbReference type="InterPro" id="IPR011990">
    <property type="entry name" value="TPR-like_helical_dom_sf"/>
</dbReference>
<dbReference type="Proteomes" id="UP000316628">
    <property type="component" value="Unassembled WGS sequence"/>
</dbReference>
<protein>
    <recommendedName>
        <fullName evidence="3">Tetratricopeptide repeat protein</fullName>
    </recommendedName>
</protein>
<gene>
    <name evidence="1" type="ORF">FHX81_0423</name>
</gene>
<sequence length="756" mass="83945">MPDFVRNEMSGEAAAVVQAGSITGGVHVSVHTRQAASSPARPITEWHPFDLDVHRAVTAADARLPDLPAYVAREHDQELAGLLAAKRTAMVVLTGESSTGKTRALYEAVTAELATWPLLYPRTAEDLLHVLANGVEPGTILWLNETQNHMLDTHGERAAAALRALLELPGPFVVVGTLWPQYWSALTCPNQPQARDLLHHRVTRIRVAKRFTAAQMAAAPTDPRLAKALATAHDGEVVQAVAGGPAVVERYEHPDTPEDRYATAILTAALDARRLGHHALLTTALLTTAAPGYLSDDDRVDAPGTWFETGLKTAITSLLGVAALRPVRLGPGVGPPDGYHLHDYLDQHGRTTRRRALTPDSLWDALLAHARDPEDRFRLARNAYHRLRYRHADPLYRTAVATGSTTTARNMLDVLVDHGREAEVGDLLDHQPDRYDFQFEAWRALDRRELPRREVFLELLQRRGVWAGLLLAEHLVEVGSLHQALATLRRMPQQEQVTERLVELLGRAGRWDEALEVVRDSRRRSHGWTDRWFAERWADVGDIEQLRELAASKVPEAVCNLAAHSIATGGRAEAVVAELVASGHVPTERLLGVLLDQGRIELAIELASHTFAVDLMVRMLVSRNRRVRAIRFLRDVTTKPRLRPVHVKHRMLLADLLADEGRWEEALNLARGKSWAKEWIPQRLAKAGNVVVLRRMADTGQADAQRELAALLAKHGRHSELLDRTRRGDEHCAFQLVALAYSAKLPDSERLLAEGL</sequence>
<dbReference type="EMBL" id="VFPP01000001">
    <property type="protein sequence ID" value="TQM78167.1"/>
    <property type="molecule type" value="Genomic_DNA"/>
</dbReference>
<evidence type="ECO:0008006" key="3">
    <source>
        <dbReference type="Google" id="ProtNLM"/>
    </source>
</evidence>
<organism evidence="1 2">
    <name type="scientific">Saccharothrix saharensis</name>
    <dbReference type="NCBI Taxonomy" id="571190"/>
    <lineage>
        <taxon>Bacteria</taxon>
        <taxon>Bacillati</taxon>
        <taxon>Actinomycetota</taxon>
        <taxon>Actinomycetes</taxon>
        <taxon>Pseudonocardiales</taxon>
        <taxon>Pseudonocardiaceae</taxon>
        <taxon>Saccharothrix</taxon>
    </lineage>
</organism>
<dbReference type="Gene3D" id="1.25.40.10">
    <property type="entry name" value="Tetratricopeptide repeat domain"/>
    <property type="match status" value="1"/>
</dbReference>
<proteinExistence type="predicted"/>
<reference evidence="1 2" key="1">
    <citation type="submission" date="2019-06" db="EMBL/GenBank/DDBJ databases">
        <title>Sequencing the genomes of 1000 actinobacteria strains.</title>
        <authorList>
            <person name="Klenk H.-P."/>
        </authorList>
    </citation>
    <scope>NUCLEOTIDE SEQUENCE [LARGE SCALE GENOMIC DNA]</scope>
    <source>
        <strain evidence="1 2">DSM 45456</strain>
    </source>
</reference>
<accession>A0A543J5U3</accession>
<dbReference type="RefSeq" id="WP_141974947.1">
    <property type="nucleotide sequence ID" value="NZ_VFPP01000001.1"/>
</dbReference>
<dbReference type="OrthoDB" id="3964962at2"/>
<dbReference type="AlphaFoldDB" id="A0A543J5U3"/>
<keyword evidence="2" id="KW-1185">Reference proteome</keyword>
<evidence type="ECO:0000313" key="1">
    <source>
        <dbReference type="EMBL" id="TQM78167.1"/>
    </source>
</evidence>
<comment type="caution">
    <text evidence="1">The sequence shown here is derived from an EMBL/GenBank/DDBJ whole genome shotgun (WGS) entry which is preliminary data.</text>
</comment>
<evidence type="ECO:0000313" key="2">
    <source>
        <dbReference type="Proteomes" id="UP000316628"/>
    </source>
</evidence>
<name>A0A543J5U3_9PSEU</name>